<evidence type="ECO:0000259" key="6">
    <source>
        <dbReference type="Pfam" id="PF05175"/>
    </source>
</evidence>
<evidence type="ECO:0000256" key="1">
    <source>
        <dbReference type="ARBA" id="ARBA00022603"/>
    </source>
</evidence>
<evidence type="ECO:0000313" key="8">
    <source>
        <dbReference type="EMBL" id="PTN08350.1"/>
    </source>
</evidence>
<dbReference type="InterPro" id="IPR029063">
    <property type="entry name" value="SAM-dependent_MTases_sf"/>
</dbReference>
<comment type="caution">
    <text evidence="5">Lacks conserved residue(s) required for the propagation of feature annotation.</text>
</comment>
<protein>
    <recommendedName>
        <fullName evidence="5">Release factor glutamine methyltransferase</fullName>
        <shortName evidence="5">RF MTase</shortName>
        <ecNumber evidence="5">2.1.1.297</ecNumber>
    </recommendedName>
    <alternativeName>
        <fullName evidence="5">N5-glutamine methyltransferase PrmC</fullName>
    </alternativeName>
    <alternativeName>
        <fullName evidence="5">Protein-(glutamine-N5) MTase PrmC</fullName>
    </alternativeName>
    <alternativeName>
        <fullName evidence="5">Protein-glutamine N-methyltransferase PrmC</fullName>
    </alternativeName>
</protein>
<keyword evidence="3 5" id="KW-0949">S-adenosyl-L-methionine</keyword>
<dbReference type="EMBL" id="QAAD01000009">
    <property type="protein sequence ID" value="PTN08350.1"/>
    <property type="molecule type" value="Genomic_DNA"/>
</dbReference>
<reference evidence="8 9" key="1">
    <citation type="submission" date="2018-04" db="EMBL/GenBank/DDBJ databases">
        <title>Genomic Encyclopedia of Archaeal and Bacterial Type Strains, Phase II (KMG-II): from individual species to whole genera.</title>
        <authorList>
            <person name="Goeker M."/>
        </authorList>
    </citation>
    <scope>NUCLEOTIDE SEQUENCE [LARGE SCALE GENOMIC DNA]</scope>
    <source>
        <strain evidence="8 9">DSM 28823</strain>
    </source>
</reference>
<dbReference type="GO" id="GO:0003676">
    <property type="term" value="F:nucleic acid binding"/>
    <property type="evidence" value="ECO:0007669"/>
    <property type="project" value="InterPro"/>
</dbReference>
<feature type="binding site" evidence="5">
    <location>
        <position position="141"/>
    </location>
    <ligand>
        <name>S-adenosyl-L-methionine</name>
        <dbReference type="ChEBI" id="CHEBI:59789"/>
    </ligand>
</feature>
<dbReference type="GO" id="GO:0032259">
    <property type="term" value="P:methylation"/>
    <property type="evidence" value="ECO:0007669"/>
    <property type="project" value="UniProtKB-KW"/>
</dbReference>
<feature type="domain" description="Release factor glutamine methyltransferase N-terminal" evidence="7">
    <location>
        <begin position="5"/>
        <end position="74"/>
    </location>
</feature>
<keyword evidence="2 5" id="KW-0808">Transferase</keyword>
<dbReference type="GO" id="GO:0102559">
    <property type="term" value="F:peptide chain release factor N(5)-glutamine methyltransferase activity"/>
    <property type="evidence" value="ECO:0007669"/>
    <property type="project" value="UniProtKB-EC"/>
</dbReference>
<evidence type="ECO:0000256" key="5">
    <source>
        <dbReference type="HAMAP-Rule" id="MF_02126"/>
    </source>
</evidence>
<dbReference type="NCBIfam" id="TIGR03534">
    <property type="entry name" value="RF_mod_PrmC"/>
    <property type="match status" value="1"/>
</dbReference>
<dbReference type="InterPro" id="IPR050320">
    <property type="entry name" value="N5-glutamine_MTase"/>
</dbReference>
<dbReference type="InterPro" id="IPR040758">
    <property type="entry name" value="PrmC_N"/>
</dbReference>
<dbReference type="PROSITE" id="PS00092">
    <property type="entry name" value="N6_MTASE"/>
    <property type="match status" value="1"/>
</dbReference>
<dbReference type="Gene3D" id="3.40.50.150">
    <property type="entry name" value="Vaccinia Virus protein VP39"/>
    <property type="match status" value="1"/>
</dbReference>
<dbReference type="HAMAP" id="MF_02126">
    <property type="entry name" value="RF_methyltr_PrmC"/>
    <property type="match status" value="1"/>
</dbReference>
<evidence type="ECO:0000256" key="2">
    <source>
        <dbReference type="ARBA" id="ARBA00022679"/>
    </source>
</evidence>
<dbReference type="InterPro" id="IPR002052">
    <property type="entry name" value="DNA_methylase_N6_adenine_CS"/>
</dbReference>
<keyword evidence="1 5" id="KW-0489">Methyltransferase</keyword>
<feature type="binding site" evidence="5">
    <location>
        <begin position="186"/>
        <end position="189"/>
    </location>
    <ligand>
        <name>substrate</name>
    </ligand>
</feature>
<gene>
    <name evidence="5" type="primary">prmC</name>
    <name evidence="8" type="ORF">C8N47_10986</name>
</gene>
<sequence>MQASLQYIRQELRDNYPPEEVESFIRLIFSWLKSYSLSDLILKKDDQLSNDDREKIIDIVARLKRHEPIQYIFGEADFYDLTFQVSEHVLIPRPETEELVDWIIKDRPHAGTRIMDAGTGSGCIPVALKKNLPEAIVSACDISAHALAIAHKNAEQNQAEVYFFEMDILSSTQTSLDHQIDILVSNPPYIRLSEKELMHANVLDFEPHHALFVENEQPLLFYEALARFAQTNLVPGGLIYWEINEAFGKECCELLHQFGFTDIILRKDLNGKDRMVKGRLIESKMSTGN</sequence>
<accession>A0A2T5C174</accession>
<dbReference type="PANTHER" id="PTHR18895:SF74">
    <property type="entry name" value="MTRF1L RELEASE FACTOR GLUTAMINE METHYLTRANSFERASE"/>
    <property type="match status" value="1"/>
</dbReference>
<comment type="function">
    <text evidence="5">Methylates the class 1 translation termination release factors RF1/PrfA and RF2/PrfB on the glutamine residue of the universally conserved GGQ motif.</text>
</comment>
<dbReference type="RefSeq" id="WP_170111363.1">
    <property type="nucleotide sequence ID" value="NZ_OY782574.1"/>
</dbReference>
<name>A0A2T5C174_9BACT</name>
<dbReference type="Gene3D" id="1.10.8.10">
    <property type="entry name" value="DNA helicase RuvA subunit, C-terminal domain"/>
    <property type="match status" value="1"/>
</dbReference>
<dbReference type="InterPro" id="IPR019874">
    <property type="entry name" value="RF_methyltr_PrmC"/>
</dbReference>
<comment type="caution">
    <text evidence="8">The sequence shown here is derived from an EMBL/GenBank/DDBJ whole genome shotgun (WGS) entry which is preliminary data.</text>
</comment>
<dbReference type="Pfam" id="PF05175">
    <property type="entry name" value="MTS"/>
    <property type="match status" value="1"/>
</dbReference>
<feature type="binding site" evidence="5">
    <location>
        <position position="186"/>
    </location>
    <ligand>
        <name>S-adenosyl-L-methionine</name>
        <dbReference type="ChEBI" id="CHEBI:59789"/>
    </ligand>
</feature>
<comment type="catalytic activity">
    <reaction evidence="4 5">
        <text>L-glutaminyl-[peptide chain release factor] + S-adenosyl-L-methionine = N(5)-methyl-L-glutaminyl-[peptide chain release factor] + S-adenosyl-L-homocysteine + H(+)</text>
        <dbReference type="Rhea" id="RHEA:42896"/>
        <dbReference type="Rhea" id="RHEA-COMP:10271"/>
        <dbReference type="Rhea" id="RHEA-COMP:10272"/>
        <dbReference type="ChEBI" id="CHEBI:15378"/>
        <dbReference type="ChEBI" id="CHEBI:30011"/>
        <dbReference type="ChEBI" id="CHEBI:57856"/>
        <dbReference type="ChEBI" id="CHEBI:59789"/>
        <dbReference type="ChEBI" id="CHEBI:61891"/>
        <dbReference type="EC" id="2.1.1.297"/>
    </reaction>
</comment>
<comment type="similarity">
    <text evidence="5">Belongs to the protein N5-glutamine methyltransferase family. PrmC subfamily.</text>
</comment>
<dbReference type="PANTHER" id="PTHR18895">
    <property type="entry name" value="HEMK METHYLTRANSFERASE"/>
    <property type="match status" value="1"/>
</dbReference>
<feature type="binding site" evidence="5">
    <location>
        <begin position="118"/>
        <end position="122"/>
    </location>
    <ligand>
        <name>S-adenosyl-L-methionine</name>
        <dbReference type="ChEBI" id="CHEBI:59789"/>
    </ligand>
</feature>
<feature type="domain" description="Methyltransferase small" evidence="6">
    <location>
        <begin position="110"/>
        <end position="194"/>
    </location>
</feature>
<keyword evidence="9" id="KW-1185">Reference proteome</keyword>
<evidence type="ECO:0000256" key="4">
    <source>
        <dbReference type="ARBA" id="ARBA00048391"/>
    </source>
</evidence>
<evidence type="ECO:0000256" key="3">
    <source>
        <dbReference type="ARBA" id="ARBA00022691"/>
    </source>
</evidence>
<dbReference type="CDD" id="cd02440">
    <property type="entry name" value="AdoMet_MTases"/>
    <property type="match status" value="1"/>
</dbReference>
<dbReference type="InterPro" id="IPR004556">
    <property type="entry name" value="HemK-like"/>
</dbReference>
<dbReference type="EC" id="2.1.1.297" evidence="5"/>
<organism evidence="8 9">
    <name type="scientific">Mangrovibacterium marinum</name>
    <dbReference type="NCBI Taxonomy" id="1639118"/>
    <lineage>
        <taxon>Bacteria</taxon>
        <taxon>Pseudomonadati</taxon>
        <taxon>Bacteroidota</taxon>
        <taxon>Bacteroidia</taxon>
        <taxon>Marinilabiliales</taxon>
        <taxon>Prolixibacteraceae</taxon>
        <taxon>Mangrovibacterium</taxon>
    </lineage>
</organism>
<dbReference type="Pfam" id="PF17827">
    <property type="entry name" value="PrmC_N"/>
    <property type="match status" value="1"/>
</dbReference>
<dbReference type="InterPro" id="IPR007848">
    <property type="entry name" value="Small_mtfrase_dom"/>
</dbReference>
<proteinExistence type="inferred from homology"/>
<evidence type="ECO:0000313" key="9">
    <source>
        <dbReference type="Proteomes" id="UP000243525"/>
    </source>
</evidence>
<dbReference type="SUPFAM" id="SSF53335">
    <property type="entry name" value="S-adenosyl-L-methionine-dependent methyltransferases"/>
    <property type="match status" value="1"/>
</dbReference>
<evidence type="ECO:0000259" key="7">
    <source>
        <dbReference type="Pfam" id="PF17827"/>
    </source>
</evidence>
<dbReference type="Proteomes" id="UP000243525">
    <property type="component" value="Unassembled WGS sequence"/>
</dbReference>
<dbReference type="NCBIfam" id="TIGR00536">
    <property type="entry name" value="hemK_fam"/>
    <property type="match status" value="1"/>
</dbReference>
<dbReference type="AlphaFoldDB" id="A0A2T5C174"/>